<dbReference type="GO" id="GO:0042383">
    <property type="term" value="C:sarcolemma"/>
    <property type="evidence" value="ECO:0007669"/>
    <property type="project" value="TreeGrafter"/>
</dbReference>
<dbReference type="AlphaFoldDB" id="A0A9N9XJB4"/>
<dbReference type="GO" id="GO:0016010">
    <property type="term" value="C:dystrophin-associated glycoprotein complex"/>
    <property type="evidence" value="ECO:0007669"/>
    <property type="project" value="InterPro"/>
</dbReference>
<evidence type="ECO:0000313" key="2">
    <source>
        <dbReference type="EMBL" id="CAG9856102.1"/>
    </source>
</evidence>
<keyword evidence="1" id="KW-0812">Transmembrane</keyword>
<name>A0A9N9XJB4_PHYSR</name>
<keyword evidence="3" id="KW-1185">Reference proteome</keyword>
<proteinExistence type="predicted"/>
<dbReference type="InterPro" id="IPR030429">
    <property type="entry name" value="Sarcospan"/>
</dbReference>
<feature type="transmembrane region" description="Helical" evidence="1">
    <location>
        <begin position="172"/>
        <end position="192"/>
    </location>
</feature>
<evidence type="ECO:0008006" key="4">
    <source>
        <dbReference type="Google" id="ProtNLM"/>
    </source>
</evidence>
<keyword evidence="1" id="KW-0472">Membrane</keyword>
<evidence type="ECO:0000256" key="1">
    <source>
        <dbReference type="SAM" id="Phobius"/>
    </source>
</evidence>
<dbReference type="PANTHER" id="PTHR15260:SF1">
    <property type="entry name" value="SARCOSPAN"/>
    <property type="match status" value="1"/>
</dbReference>
<reference evidence="2" key="1">
    <citation type="submission" date="2022-01" db="EMBL/GenBank/DDBJ databases">
        <authorList>
            <person name="King R."/>
        </authorList>
    </citation>
    <scope>NUCLEOTIDE SEQUENCE</scope>
</reference>
<feature type="transmembrane region" description="Helical" evidence="1">
    <location>
        <begin position="134"/>
        <end position="151"/>
    </location>
</feature>
<accession>A0A9N9XJB4</accession>
<feature type="transmembrane region" description="Helical" evidence="1">
    <location>
        <begin position="243"/>
        <end position="268"/>
    </location>
</feature>
<dbReference type="OrthoDB" id="7685256at2759"/>
<evidence type="ECO:0000313" key="3">
    <source>
        <dbReference type="Proteomes" id="UP001153712"/>
    </source>
</evidence>
<sequence>MADQPADLELDGIRPVSFYDNKEADEREQILHSSDEEGANRSQINFLNTTVPQNIMAHDIIGKHTPTRNSLRHSRLITLNRSGQVPIPTSTALPCRKLAKVLLAIILIVGLELCIESLWLLLWTPNLKSRDNPGWCGIPVLVSSFAGILFISSVPDGYSDAKFGYWRKSLKYITITVSAAAAASCVLIIAFSSLHLMALFGMTCAPPEKIDSTCLCRYNSTEEAILDQSYHYADLSCKEVRDVLSVLIMVSCAAGCVALISEAVYLYLHWASRNACEYSRVPMNALNIHKTGR</sequence>
<gene>
    <name evidence="2" type="ORF">PHYEVI_LOCUS2529</name>
</gene>
<protein>
    <recommendedName>
        <fullName evidence="4">Sarcospan</fullName>
    </recommendedName>
</protein>
<dbReference type="Proteomes" id="UP001153712">
    <property type="component" value="Chromosome 11"/>
</dbReference>
<feature type="transmembrane region" description="Helical" evidence="1">
    <location>
        <begin position="101"/>
        <end position="122"/>
    </location>
</feature>
<organism evidence="2 3">
    <name type="scientific">Phyllotreta striolata</name>
    <name type="common">Striped flea beetle</name>
    <name type="synonym">Crioceris striolata</name>
    <dbReference type="NCBI Taxonomy" id="444603"/>
    <lineage>
        <taxon>Eukaryota</taxon>
        <taxon>Metazoa</taxon>
        <taxon>Ecdysozoa</taxon>
        <taxon>Arthropoda</taxon>
        <taxon>Hexapoda</taxon>
        <taxon>Insecta</taxon>
        <taxon>Pterygota</taxon>
        <taxon>Neoptera</taxon>
        <taxon>Endopterygota</taxon>
        <taxon>Coleoptera</taxon>
        <taxon>Polyphaga</taxon>
        <taxon>Cucujiformia</taxon>
        <taxon>Chrysomeloidea</taxon>
        <taxon>Chrysomelidae</taxon>
        <taxon>Galerucinae</taxon>
        <taxon>Alticini</taxon>
        <taxon>Phyllotreta</taxon>
    </lineage>
</organism>
<dbReference type="PANTHER" id="PTHR15260">
    <property type="entry name" value="SARCOSPAN"/>
    <property type="match status" value="1"/>
</dbReference>
<keyword evidence="1" id="KW-1133">Transmembrane helix</keyword>
<dbReference type="EMBL" id="OU900104">
    <property type="protein sequence ID" value="CAG9856102.1"/>
    <property type="molecule type" value="Genomic_DNA"/>
</dbReference>